<dbReference type="PANTHER" id="PTHR43471:SF10">
    <property type="entry name" value="SLL1107 PROTEIN"/>
    <property type="match status" value="1"/>
</dbReference>
<keyword evidence="3" id="KW-1185">Reference proteome</keyword>
<keyword evidence="1" id="KW-0472">Membrane</keyword>
<gene>
    <name evidence="2" type="ordered locus">Desru_2431</name>
</gene>
<dbReference type="KEGG" id="dru:Desru_2431"/>
<feature type="transmembrane region" description="Helical" evidence="1">
    <location>
        <begin position="63"/>
        <end position="88"/>
    </location>
</feature>
<reference evidence="2 3" key="2">
    <citation type="journal article" date="2012" name="Stand. Genomic Sci.">
        <title>Complete genome sequence of the sulfate-reducing firmicute Desulfotomaculum ruminis type strain (DL(T)).</title>
        <authorList>
            <person name="Spring S."/>
            <person name="Visser M."/>
            <person name="Lu M."/>
            <person name="Copeland A."/>
            <person name="Lapidus A."/>
            <person name="Lucas S."/>
            <person name="Cheng J.F."/>
            <person name="Han C."/>
            <person name="Tapia R."/>
            <person name="Goodwin L.A."/>
            <person name="Pitluck S."/>
            <person name="Ivanova N."/>
            <person name="Land M."/>
            <person name="Hauser L."/>
            <person name="Larimer F."/>
            <person name="Rohde M."/>
            <person name="Goker M."/>
            <person name="Detter J.C."/>
            <person name="Kyrpides N.C."/>
            <person name="Woyke T."/>
            <person name="Schaap P.J."/>
            <person name="Plugge C.M."/>
            <person name="Muyzer G."/>
            <person name="Kuever J."/>
            <person name="Pereira I.A."/>
            <person name="Parshina S.N."/>
            <person name="Bernier-Latmani R."/>
            <person name="Stams A.J."/>
            <person name="Klenk H.P."/>
        </authorList>
    </citation>
    <scope>NUCLEOTIDE SEQUENCE [LARGE SCALE GENOMIC DNA]</scope>
    <source>
        <strain evidence="3">ATCC 23193 / DSM 2154 / NCIB 8452 / DL</strain>
    </source>
</reference>
<dbReference type="eggNOG" id="COG1277">
    <property type="taxonomic scope" value="Bacteria"/>
</dbReference>
<dbReference type="OrthoDB" id="5146022at2"/>
<dbReference type="PANTHER" id="PTHR43471">
    <property type="entry name" value="ABC TRANSPORTER PERMEASE"/>
    <property type="match status" value="1"/>
</dbReference>
<evidence type="ECO:0000313" key="2">
    <source>
        <dbReference type="EMBL" id="AEG60670.1"/>
    </source>
</evidence>
<dbReference type="HOGENOM" id="CLU_081568_0_0_9"/>
<evidence type="ECO:0000313" key="3">
    <source>
        <dbReference type="Proteomes" id="UP000009234"/>
    </source>
</evidence>
<sequence>MLSIARLTFMEVFRKRIFLVTLLLSVLFILLYGVALDFVSEELRTQSMRGSQLILQQIIGSQLLGAGLYFSSFLLALLAIMGSVGAIASELENGLLHAVVSKPIPRREIVLGKFLGYGSMLAVYALVLYTAVLVLNQYYSPAVLSLLTAGGLISGALVFILQPLVLLGVALVFSTLLRTLAAGIISVILYGLGMIGGFLEQVGSAIANASLINIGIATSLVMPSDALFRKMLTFVTGNEANPLSSLSLGPFGVNVPPSNAMLVYTCLYIAACVCLAVYSFERKDL</sequence>
<feature type="transmembrane region" description="Helical" evidence="1">
    <location>
        <begin position="114"/>
        <end position="135"/>
    </location>
</feature>
<evidence type="ECO:0000256" key="1">
    <source>
        <dbReference type="SAM" id="Phobius"/>
    </source>
</evidence>
<dbReference type="Proteomes" id="UP000009234">
    <property type="component" value="Chromosome"/>
</dbReference>
<protein>
    <submittedName>
        <fullName evidence="2">Abc transporter, permease protein, putative</fullName>
    </submittedName>
</protein>
<dbReference type="AlphaFoldDB" id="F6DN81"/>
<dbReference type="RefSeq" id="WP_013842426.1">
    <property type="nucleotide sequence ID" value="NC_015589.1"/>
</dbReference>
<name>F6DN81_DESRL</name>
<dbReference type="GO" id="GO:0005886">
    <property type="term" value="C:plasma membrane"/>
    <property type="evidence" value="ECO:0007669"/>
    <property type="project" value="UniProtKB-SubCell"/>
</dbReference>
<dbReference type="STRING" id="696281.Desru_2431"/>
<feature type="transmembrane region" description="Helical" evidence="1">
    <location>
        <begin position="17"/>
        <end position="39"/>
    </location>
</feature>
<dbReference type="GO" id="GO:0140359">
    <property type="term" value="F:ABC-type transporter activity"/>
    <property type="evidence" value="ECO:0007669"/>
    <property type="project" value="InterPro"/>
</dbReference>
<reference evidence="3" key="1">
    <citation type="submission" date="2011-05" db="EMBL/GenBank/DDBJ databases">
        <title>Complete sequence of Desulfotomaculum ruminis DSM 2154.</title>
        <authorList>
            <person name="Lucas S."/>
            <person name="Copeland A."/>
            <person name="Lapidus A."/>
            <person name="Cheng J.-F."/>
            <person name="Goodwin L."/>
            <person name="Pitluck S."/>
            <person name="Lu M."/>
            <person name="Detter J.C."/>
            <person name="Han C."/>
            <person name="Tapia R."/>
            <person name="Land M."/>
            <person name="Hauser L."/>
            <person name="Kyrpides N."/>
            <person name="Ivanova N."/>
            <person name="Mikhailova N."/>
            <person name="Pagani I."/>
            <person name="Stams A.J.M."/>
            <person name="Plugge C.M."/>
            <person name="Muyzer G."/>
            <person name="Kuever J."/>
            <person name="Parshina S.N."/>
            <person name="Ivanova A.E."/>
            <person name="Nazina T.N."/>
            <person name="Brambilla E."/>
            <person name="Spring S."/>
            <person name="Klenk H.-P."/>
            <person name="Woyke T."/>
        </authorList>
    </citation>
    <scope>NUCLEOTIDE SEQUENCE [LARGE SCALE GENOMIC DNA]</scope>
    <source>
        <strain evidence="3">ATCC 23193 / DSM 2154 / NCIB 8452 / DL</strain>
    </source>
</reference>
<organism evidence="2 3">
    <name type="scientific">Desulforamulus ruminis (strain ATCC 23193 / DSM 2154 / NCIMB 8452 / DL)</name>
    <name type="common">Desulfotomaculum ruminis</name>
    <dbReference type="NCBI Taxonomy" id="696281"/>
    <lineage>
        <taxon>Bacteria</taxon>
        <taxon>Bacillati</taxon>
        <taxon>Bacillota</taxon>
        <taxon>Clostridia</taxon>
        <taxon>Eubacteriales</taxon>
        <taxon>Peptococcaceae</taxon>
        <taxon>Desulforamulus</taxon>
    </lineage>
</organism>
<keyword evidence="1" id="KW-0812">Transmembrane</keyword>
<keyword evidence="1" id="KW-1133">Transmembrane helix</keyword>
<dbReference type="EMBL" id="CP002780">
    <property type="protein sequence ID" value="AEG60670.1"/>
    <property type="molecule type" value="Genomic_DNA"/>
</dbReference>
<accession>F6DN81</accession>
<feature type="transmembrane region" description="Helical" evidence="1">
    <location>
        <begin position="261"/>
        <end position="280"/>
    </location>
</feature>
<proteinExistence type="predicted"/>
<dbReference type="Pfam" id="PF12679">
    <property type="entry name" value="ABC2_membrane_2"/>
    <property type="match status" value="1"/>
</dbReference>